<dbReference type="InterPro" id="IPR050469">
    <property type="entry name" value="Diguanylate_Cyclase"/>
</dbReference>
<dbReference type="GO" id="GO:0019825">
    <property type="term" value="F:oxygen binding"/>
    <property type="evidence" value="ECO:0007669"/>
    <property type="project" value="InterPro"/>
</dbReference>
<dbReference type="AlphaFoldDB" id="A0A161Q3F8"/>
<dbReference type="PANTHER" id="PTHR45138:SF9">
    <property type="entry name" value="DIGUANYLATE CYCLASE DGCM-RELATED"/>
    <property type="match status" value="1"/>
</dbReference>
<dbReference type="InterPro" id="IPR044398">
    <property type="entry name" value="Globin-sensor_dom"/>
</dbReference>
<evidence type="ECO:0000259" key="12">
    <source>
        <dbReference type="PROSITE" id="PS50887"/>
    </source>
</evidence>
<sequence length="476" mass="51627">MPTTAGKTAARHDIAADPNPSLMAARRDWHRLQAGLAPEMRDWLAGLVNASSDELARDFYDVLMADAEAAPLLSNEIVQTRLRGSLAGWIRSLFPAGPAPDFDSMATVQTRVGEVHARVRVPLHLVSRGARLIKAGIAGRIAGSRVSRDDLVRLLLHVETVIDIAIELMGTVFVSGLAHQSRDEEAYRLFFLSQDLSLERESQRASLLEWNQAVLLALAGGSGSTEPLPRIGRSDFGLWFHHRGGIMFDGTPVLDRVNELMQQLDEGILPETDAARAAGNGFGPTLGPIQNAVNEIRFILNDAFQALIGAEAGRDALTRTLNRRFLPAILKREITLAMRRDHPFAVIMVDLDHFKAINDSHGHSAGDAALRQAAETILGTCRSSDLVFRYGGEEFLVVAVEAGEAAARALAERLREAIGKTEIVLSGDTRIRLGASVGVAVFDGHPDYNHLVEAADSAMYQAKRAGRNRVVVAGGR</sequence>
<evidence type="ECO:0000313" key="14">
    <source>
        <dbReference type="Proteomes" id="UP000075787"/>
    </source>
</evidence>
<feature type="domain" description="GGDEF" evidence="12">
    <location>
        <begin position="342"/>
        <end position="475"/>
    </location>
</feature>
<dbReference type="GO" id="GO:0046872">
    <property type="term" value="F:metal ion binding"/>
    <property type="evidence" value="ECO:0007669"/>
    <property type="project" value="UniProtKB-KW"/>
</dbReference>
<evidence type="ECO:0000256" key="3">
    <source>
        <dbReference type="ARBA" id="ARBA00015125"/>
    </source>
</evidence>
<dbReference type="CDD" id="cd14757">
    <property type="entry name" value="GS_EcDosC-like_GGDEF"/>
    <property type="match status" value="1"/>
</dbReference>
<evidence type="ECO:0000256" key="2">
    <source>
        <dbReference type="ARBA" id="ARBA00012528"/>
    </source>
</evidence>
<dbReference type="RefSeq" id="WP_062764425.1">
    <property type="nucleotide sequence ID" value="NZ_CP121043.1"/>
</dbReference>
<dbReference type="PANTHER" id="PTHR45138">
    <property type="entry name" value="REGULATORY COMPONENTS OF SENSORY TRANSDUCTION SYSTEM"/>
    <property type="match status" value="1"/>
</dbReference>
<evidence type="ECO:0000313" key="13">
    <source>
        <dbReference type="EMBL" id="KYO52295.1"/>
    </source>
</evidence>
<evidence type="ECO:0000256" key="1">
    <source>
        <dbReference type="ARBA" id="ARBA00001971"/>
    </source>
</evidence>
<dbReference type="GO" id="GO:0005886">
    <property type="term" value="C:plasma membrane"/>
    <property type="evidence" value="ECO:0007669"/>
    <property type="project" value="TreeGrafter"/>
</dbReference>
<dbReference type="InterPro" id="IPR048442">
    <property type="entry name" value="DosC_2nd"/>
</dbReference>
<accession>A0A161Q3F8</accession>
<name>A0A161Q3F8_9PROT</name>
<comment type="caution">
    <text evidence="13">The sequence shown here is derived from an EMBL/GenBank/DDBJ whole genome shotgun (WGS) entry which is preliminary data.</text>
</comment>
<dbReference type="Pfam" id="PF21118">
    <property type="entry name" value="DosC_2nd"/>
    <property type="match status" value="1"/>
</dbReference>
<proteinExistence type="predicted"/>
<keyword evidence="4" id="KW-0349">Heme</keyword>
<dbReference type="EC" id="2.7.7.65" evidence="2"/>
<keyword evidence="9" id="KW-0408">Iron</keyword>
<dbReference type="PROSITE" id="PS50887">
    <property type="entry name" value="GGDEF"/>
    <property type="match status" value="1"/>
</dbReference>
<dbReference type="InterPro" id="IPR029787">
    <property type="entry name" value="Nucleotide_cyclase"/>
</dbReference>
<dbReference type="InterPro" id="IPR000160">
    <property type="entry name" value="GGDEF_dom"/>
</dbReference>
<dbReference type="GO" id="GO:0020037">
    <property type="term" value="F:heme binding"/>
    <property type="evidence" value="ECO:0007669"/>
    <property type="project" value="InterPro"/>
</dbReference>
<keyword evidence="8" id="KW-0460">Magnesium</keyword>
<comment type="catalytic activity">
    <reaction evidence="11">
        <text>2 GTP = 3',3'-c-di-GMP + 2 diphosphate</text>
        <dbReference type="Rhea" id="RHEA:24898"/>
        <dbReference type="ChEBI" id="CHEBI:33019"/>
        <dbReference type="ChEBI" id="CHEBI:37565"/>
        <dbReference type="ChEBI" id="CHEBI:58805"/>
        <dbReference type="EC" id="2.7.7.65"/>
    </reaction>
</comment>
<evidence type="ECO:0000256" key="4">
    <source>
        <dbReference type="ARBA" id="ARBA00022617"/>
    </source>
</evidence>
<dbReference type="SUPFAM" id="SSF46458">
    <property type="entry name" value="Globin-like"/>
    <property type="match status" value="1"/>
</dbReference>
<dbReference type="GO" id="GO:0043709">
    <property type="term" value="P:cell adhesion involved in single-species biofilm formation"/>
    <property type="evidence" value="ECO:0007669"/>
    <property type="project" value="TreeGrafter"/>
</dbReference>
<dbReference type="Proteomes" id="UP000075787">
    <property type="component" value="Unassembled WGS sequence"/>
</dbReference>
<dbReference type="InterPro" id="IPR009050">
    <property type="entry name" value="Globin-like_sf"/>
</dbReference>
<evidence type="ECO:0000256" key="10">
    <source>
        <dbReference type="ARBA" id="ARBA00029839"/>
    </source>
</evidence>
<reference evidence="13 14" key="1">
    <citation type="submission" date="2015-12" db="EMBL/GenBank/DDBJ databases">
        <title>Genome sequence of Tistrella mobilis MCCC 1A02139.</title>
        <authorList>
            <person name="Lu L."/>
            <person name="Lai Q."/>
            <person name="Shao Z."/>
            <person name="Qian P."/>
        </authorList>
    </citation>
    <scope>NUCLEOTIDE SEQUENCE [LARGE SCALE GENOMIC DNA]</scope>
    <source>
        <strain evidence="13 14">MCCC 1A02139</strain>
    </source>
</reference>
<keyword evidence="7" id="KW-0547">Nucleotide-binding</keyword>
<organism evidence="13 14">
    <name type="scientific">Tistrella mobilis</name>
    <dbReference type="NCBI Taxonomy" id="171437"/>
    <lineage>
        <taxon>Bacteria</taxon>
        <taxon>Pseudomonadati</taxon>
        <taxon>Pseudomonadota</taxon>
        <taxon>Alphaproteobacteria</taxon>
        <taxon>Geminicoccales</taxon>
        <taxon>Geminicoccaceae</taxon>
        <taxon>Tistrella</taxon>
    </lineage>
</organism>
<keyword evidence="5" id="KW-0808">Transferase</keyword>
<dbReference type="FunFam" id="3.30.70.270:FF:000001">
    <property type="entry name" value="Diguanylate cyclase domain protein"/>
    <property type="match status" value="1"/>
</dbReference>
<dbReference type="InterPro" id="IPR012292">
    <property type="entry name" value="Globin/Proto"/>
</dbReference>
<dbReference type="Pfam" id="PF00990">
    <property type="entry name" value="GGDEF"/>
    <property type="match status" value="1"/>
</dbReference>
<dbReference type="SMART" id="SM00267">
    <property type="entry name" value="GGDEF"/>
    <property type="match status" value="1"/>
</dbReference>
<dbReference type="Pfam" id="PF11563">
    <property type="entry name" value="Protoglobin"/>
    <property type="match status" value="1"/>
</dbReference>
<evidence type="ECO:0000256" key="11">
    <source>
        <dbReference type="ARBA" id="ARBA00034247"/>
    </source>
</evidence>
<dbReference type="GeneID" id="97239653"/>
<dbReference type="OrthoDB" id="9812260at2"/>
<gene>
    <name evidence="13" type="ORF">AUP44_00675</name>
</gene>
<dbReference type="GO" id="GO:1902201">
    <property type="term" value="P:negative regulation of bacterial-type flagellum-dependent cell motility"/>
    <property type="evidence" value="ECO:0007669"/>
    <property type="project" value="TreeGrafter"/>
</dbReference>
<evidence type="ECO:0000256" key="8">
    <source>
        <dbReference type="ARBA" id="ARBA00022842"/>
    </source>
</evidence>
<keyword evidence="6" id="KW-0479">Metal-binding</keyword>
<dbReference type="GO" id="GO:0000166">
    <property type="term" value="F:nucleotide binding"/>
    <property type="evidence" value="ECO:0007669"/>
    <property type="project" value="UniProtKB-KW"/>
</dbReference>
<evidence type="ECO:0000256" key="5">
    <source>
        <dbReference type="ARBA" id="ARBA00022679"/>
    </source>
</evidence>
<dbReference type="Gene3D" id="3.30.70.270">
    <property type="match status" value="1"/>
</dbReference>
<comment type="cofactor">
    <cofactor evidence="1">
        <name>heme</name>
        <dbReference type="ChEBI" id="CHEBI:30413"/>
    </cofactor>
</comment>
<dbReference type="InterPro" id="IPR043128">
    <property type="entry name" value="Rev_trsase/Diguanyl_cyclase"/>
</dbReference>
<dbReference type="SUPFAM" id="SSF55073">
    <property type="entry name" value="Nucleotide cyclase"/>
    <property type="match status" value="1"/>
</dbReference>
<evidence type="ECO:0000256" key="6">
    <source>
        <dbReference type="ARBA" id="ARBA00022723"/>
    </source>
</evidence>
<dbReference type="NCBIfam" id="TIGR00254">
    <property type="entry name" value="GGDEF"/>
    <property type="match status" value="1"/>
</dbReference>
<dbReference type="EMBL" id="LPZR01000157">
    <property type="protein sequence ID" value="KYO52295.1"/>
    <property type="molecule type" value="Genomic_DNA"/>
</dbReference>
<dbReference type="InterPro" id="IPR039435">
    <property type="entry name" value="DosC_GS"/>
</dbReference>
<dbReference type="GO" id="GO:0052621">
    <property type="term" value="F:diguanylate cyclase activity"/>
    <property type="evidence" value="ECO:0007669"/>
    <property type="project" value="UniProtKB-EC"/>
</dbReference>
<dbReference type="UniPathway" id="UPA00599"/>
<evidence type="ECO:0000256" key="9">
    <source>
        <dbReference type="ARBA" id="ARBA00023004"/>
    </source>
</evidence>
<protein>
    <recommendedName>
        <fullName evidence="3">Diguanylate cyclase DosC</fullName>
        <ecNumber evidence="2">2.7.7.65</ecNumber>
    </recommendedName>
    <alternativeName>
        <fullName evidence="10">Direct oxygen-sensing cyclase</fullName>
    </alternativeName>
</protein>
<dbReference type="Gene3D" id="1.10.490.10">
    <property type="entry name" value="Globins"/>
    <property type="match status" value="1"/>
</dbReference>
<dbReference type="CDD" id="cd01949">
    <property type="entry name" value="GGDEF"/>
    <property type="match status" value="1"/>
</dbReference>
<evidence type="ECO:0000256" key="7">
    <source>
        <dbReference type="ARBA" id="ARBA00022741"/>
    </source>
</evidence>